<feature type="region of interest" description="Disordered" evidence="1">
    <location>
        <begin position="167"/>
        <end position="189"/>
    </location>
</feature>
<dbReference type="GO" id="GO:0051015">
    <property type="term" value="F:actin filament binding"/>
    <property type="evidence" value="ECO:0007669"/>
    <property type="project" value="InterPro"/>
</dbReference>
<reference evidence="2 3" key="1">
    <citation type="submission" date="2019-06" db="EMBL/GenBank/DDBJ databases">
        <title>A chromosome-scale genome assembly of the striped catfish, Pangasianodon hypophthalmus.</title>
        <authorList>
            <person name="Wen M."/>
            <person name="Zahm M."/>
            <person name="Roques C."/>
            <person name="Cabau C."/>
            <person name="Klopp C."/>
            <person name="Donnadieu C."/>
            <person name="Jouanno E."/>
            <person name="Avarre J.-C."/>
            <person name="Campet M."/>
            <person name="Ha T.T.T."/>
            <person name="Dugue R."/>
            <person name="Lampietro C."/>
            <person name="Louis A."/>
            <person name="Herpin A."/>
            <person name="Echchiki A."/>
            <person name="Berthelot C."/>
            <person name="Parey E."/>
            <person name="Roest-Crollius H."/>
            <person name="Braasch I."/>
            <person name="Postlethwait J."/>
            <person name="Bobe J."/>
            <person name="Montfort J."/>
            <person name="Bouchez O."/>
            <person name="Begum T."/>
            <person name="Schartl M."/>
            <person name="Guiguen Y."/>
        </authorList>
    </citation>
    <scope>NUCLEOTIDE SEQUENCE [LARGE SCALE GENOMIC DNA]</scope>
    <source>
        <strain evidence="2 3">Indonesia</strain>
        <tissue evidence="2">Blood</tissue>
    </source>
</reference>
<name>A0A5N5PCG2_PANHP</name>
<dbReference type="AlphaFoldDB" id="A0A5N5PCG2"/>
<evidence type="ECO:0000313" key="2">
    <source>
        <dbReference type="EMBL" id="KAB5577322.1"/>
    </source>
</evidence>
<keyword evidence="3" id="KW-1185">Reference proteome</keyword>
<dbReference type="OrthoDB" id="8910121at2759"/>
<dbReference type="EMBL" id="VFJC01000006">
    <property type="protein sequence ID" value="KAB5577322.1"/>
    <property type="molecule type" value="Genomic_DNA"/>
</dbReference>
<sequence length="248" mass="27294">MADIASVLESNTAPEQEVDICGKAQEDTASQPPLVMTEGDDSVFYSEEEEIPQQIVDSIWAPHSGEPIWPEKLNSAHQIHNSGAQSSCHSIGLMEASSEHDSVAMLKEMEGTSENKVNNASSTDTEVHGETAANSRITHTEELSTPPAVPLRMSTPAEAAQMKERADTYTDESSSFLPDEAGETELPGDSSVNLEEVDEEHGLDIACESNNKPFNHLMHAKYGTVSYRRIRRGQTRKRIEMFESMMQL</sequence>
<proteinExistence type="predicted"/>
<evidence type="ECO:0008006" key="4">
    <source>
        <dbReference type="Google" id="ProtNLM"/>
    </source>
</evidence>
<evidence type="ECO:0000256" key="1">
    <source>
        <dbReference type="SAM" id="MobiDB-lite"/>
    </source>
</evidence>
<feature type="compositionally biased region" description="Polar residues" evidence="1">
    <location>
        <begin position="112"/>
        <end position="124"/>
    </location>
</feature>
<evidence type="ECO:0000313" key="3">
    <source>
        <dbReference type="Proteomes" id="UP000327468"/>
    </source>
</evidence>
<dbReference type="Pfam" id="PF20491">
    <property type="entry name" value="Ermin"/>
    <property type="match status" value="1"/>
</dbReference>
<organism evidence="2 3">
    <name type="scientific">Pangasianodon hypophthalmus</name>
    <name type="common">Striped catfish</name>
    <name type="synonym">Helicophagus hypophthalmus</name>
    <dbReference type="NCBI Taxonomy" id="310915"/>
    <lineage>
        <taxon>Eukaryota</taxon>
        <taxon>Metazoa</taxon>
        <taxon>Chordata</taxon>
        <taxon>Craniata</taxon>
        <taxon>Vertebrata</taxon>
        <taxon>Euteleostomi</taxon>
        <taxon>Actinopterygii</taxon>
        <taxon>Neopterygii</taxon>
        <taxon>Teleostei</taxon>
        <taxon>Ostariophysi</taxon>
        <taxon>Siluriformes</taxon>
        <taxon>Pangasiidae</taxon>
        <taxon>Pangasianodon</taxon>
    </lineage>
</organism>
<dbReference type="GO" id="GO:0007015">
    <property type="term" value="P:actin filament organization"/>
    <property type="evidence" value="ECO:0007669"/>
    <property type="project" value="InterPro"/>
</dbReference>
<dbReference type="InterPro" id="IPR045346">
    <property type="entry name" value="Ermin"/>
</dbReference>
<dbReference type="Proteomes" id="UP000327468">
    <property type="component" value="Chromosome 5"/>
</dbReference>
<dbReference type="GO" id="GO:0008360">
    <property type="term" value="P:regulation of cell shape"/>
    <property type="evidence" value="ECO:0007669"/>
    <property type="project" value="InterPro"/>
</dbReference>
<feature type="region of interest" description="Disordered" evidence="1">
    <location>
        <begin position="111"/>
        <end position="151"/>
    </location>
</feature>
<protein>
    <recommendedName>
        <fullName evidence="4">Ermin</fullName>
    </recommendedName>
</protein>
<accession>A0A5N5PCG2</accession>
<comment type="caution">
    <text evidence="2">The sequence shown here is derived from an EMBL/GenBank/DDBJ whole genome shotgun (WGS) entry which is preliminary data.</text>
</comment>
<gene>
    <name evidence="2" type="ORF">PHYPO_G00208520</name>
</gene>